<name>A0A9W8UR67_AKAMU</name>
<feature type="compositionally biased region" description="Basic and acidic residues" evidence="1">
    <location>
        <begin position="87"/>
        <end position="107"/>
    </location>
</feature>
<sequence>MHTHGPVGSLFNESRWRKGVWCQQLFARGSRSVWFEVAPEQSSDTLPGPDQSSIVEDNGQHDVRSQEGEHASSPADTPSTNTAENTAIDKPDHHTSKIEPISRETRPEVNTAPHVDASWIAIQTLSVPCVLCTVRTFRVRCTQDTEGPGTGRAEAPRQSLDDEPRCGRCGLRQDWDSVDVDASGFPDERLRSEDLVYWARIAALWIHMGSSGAQTSGFTPEKLAGACLRLTAGTVGTTGNGLAHTARTHTTHTHTTYTPHYRSSCAQQDLVFDTPPERLEAFQTPQARTAIVQHGQITPPDEADFGFDVFEEDDIPPLLAEPDLAIKAAAVGALRKRAGTDTTNPSQRKMAKKGSEHRPVPIYSSPLAEQSKLRIPVMDNMSLFHDGVAQETEWREGGVWHAEITGPQRSGDFTAAGVGDAPYAGSPPRLVRPMRQHHTQPTHVHAEAAAHGRWRGCTRSSYGISC</sequence>
<dbReference type="KEGG" id="amus:LMH87_007540"/>
<feature type="compositionally biased region" description="Polar residues" evidence="1">
    <location>
        <begin position="40"/>
        <end position="55"/>
    </location>
</feature>
<accession>A0A9W8UR67</accession>
<protein>
    <submittedName>
        <fullName evidence="2">Uncharacterized protein</fullName>
    </submittedName>
</protein>
<feature type="region of interest" description="Disordered" evidence="1">
    <location>
        <begin position="337"/>
        <end position="362"/>
    </location>
</feature>
<dbReference type="Proteomes" id="UP001144673">
    <property type="component" value="Unassembled WGS sequence"/>
</dbReference>
<evidence type="ECO:0000313" key="3">
    <source>
        <dbReference type="Proteomes" id="UP001144673"/>
    </source>
</evidence>
<feature type="compositionally biased region" description="Basic and acidic residues" evidence="1">
    <location>
        <begin position="58"/>
        <end position="70"/>
    </location>
</feature>
<dbReference type="AlphaFoldDB" id="A0A9W8UR67"/>
<proteinExistence type="predicted"/>
<feature type="compositionally biased region" description="Polar residues" evidence="1">
    <location>
        <begin position="74"/>
        <end position="85"/>
    </location>
</feature>
<dbReference type="RefSeq" id="XP_056057885.1">
    <property type="nucleotide sequence ID" value="XM_056199436.1"/>
</dbReference>
<gene>
    <name evidence="2" type="ORF">LMH87_007540</name>
</gene>
<evidence type="ECO:0000313" key="2">
    <source>
        <dbReference type="EMBL" id="KAJ4161501.1"/>
    </source>
</evidence>
<reference evidence="2" key="1">
    <citation type="journal article" date="2023" name="Access Microbiol">
        <title>De-novo genome assembly for Akanthomyces muscarius, a biocontrol agent of insect agricultural pests.</title>
        <authorList>
            <person name="Erdos Z."/>
            <person name="Studholme D.J."/>
            <person name="Raymond B."/>
            <person name="Sharma M."/>
        </authorList>
    </citation>
    <scope>NUCLEOTIDE SEQUENCE</scope>
    <source>
        <strain evidence="2">Ve6</strain>
    </source>
</reference>
<comment type="caution">
    <text evidence="2">The sequence shown here is derived from an EMBL/GenBank/DDBJ whole genome shotgun (WGS) entry which is preliminary data.</text>
</comment>
<dbReference type="EMBL" id="JAJHUN010000002">
    <property type="protein sequence ID" value="KAJ4161501.1"/>
    <property type="molecule type" value="Genomic_DNA"/>
</dbReference>
<feature type="region of interest" description="Disordered" evidence="1">
    <location>
        <begin position="143"/>
        <end position="165"/>
    </location>
</feature>
<evidence type="ECO:0000256" key="1">
    <source>
        <dbReference type="SAM" id="MobiDB-lite"/>
    </source>
</evidence>
<dbReference type="GeneID" id="80894699"/>
<organism evidence="2 3">
    <name type="scientific">Akanthomyces muscarius</name>
    <name type="common">Entomopathogenic fungus</name>
    <name type="synonym">Lecanicillium muscarium</name>
    <dbReference type="NCBI Taxonomy" id="2231603"/>
    <lineage>
        <taxon>Eukaryota</taxon>
        <taxon>Fungi</taxon>
        <taxon>Dikarya</taxon>
        <taxon>Ascomycota</taxon>
        <taxon>Pezizomycotina</taxon>
        <taxon>Sordariomycetes</taxon>
        <taxon>Hypocreomycetidae</taxon>
        <taxon>Hypocreales</taxon>
        <taxon>Cordycipitaceae</taxon>
        <taxon>Akanthomyces</taxon>
    </lineage>
</organism>
<keyword evidence="3" id="KW-1185">Reference proteome</keyword>
<feature type="region of interest" description="Disordered" evidence="1">
    <location>
        <begin position="39"/>
        <end position="109"/>
    </location>
</feature>